<dbReference type="PROSITE" id="PS50042">
    <property type="entry name" value="CNMP_BINDING_3"/>
    <property type="match status" value="2"/>
</dbReference>
<comment type="catalytic activity">
    <reaction evidence="12">
        <text>L-seryl-[protein] + ATP = O-phospho-L-seryl-[protein] + ADP + H(+)</text>
        <dbReference type="Rhea" id="RHEA:17989"/>
        <dbReference type="Rhea" id="RHEA-COMP:9863"/>
        <dbReference type="Rhea" id="RHEA-COMP:11604"/>
        <dbReference type="ChEBI" id="CHEBI:15378"/>
        <dbReference type="ChEBI" id="CHEBI:29999"/>
        <dbReference type="ChEBI" id="CHEBI:30616"/>
        <dbReference type="ChEBI" id="CHEBI:83421"/>
        <dbReference type="ChEBI" id="CHEBI:456216"/>
        <dbReference type="EC" id="2.7.11.12"/>
    </reaction>
</comment>
<dbReference type="Proteomes" id="UP001472866">
    <property type="component" value="Chromosome 01"/>
</dbReference>
<dbReference type="EC" id="2.7.11.12" evidence="2"/>
<dbReference type="FunFam" id="1.10.510.10:FF:000048">
    <property type="entry name" value="Protein kinase C"/>
    <property type="match status" value="1"/>
</dbReference>
<keyword evidence="5" id="KW-0597">Phosphoprotein</keyword>
<evidence type="ECO:0000256" key="1">
    <source>
        <dbReference type="ARBA" id="ARBA00006352"/>
    </source>
</evidence>
<dbReference type="CDD" id="cd00038">
    <property type="entry name" value="CAP_ED"/>
    <property type="match status" value="2"/>
</dbReference>
<evidence type="ECO:0000256" key="3">
    <source>
        <dbReference type="ARBA" id="ARBA00022527"/>
    </source>
</evidence>
<dbReference type="Gene3D" id="2.60.120.10">
    <property type="entry name" value="Jelly Rolls"/>
    <property type="match status" value="2"/>
</dbReference>
<feature type="domain" description="AGC-kinase C-terminal" evidence="17">
    <location>
        <begin position="768"/>
        <end position="820"/>
    </location>
</feature>
<keyword evidence="3" id="KW-0723">Serine/threonine-protein kinase</keyword>
<evidence type="ECO:0000256" key="6">
    <source>
        <dbReference type="ARBA" id="ARBA00022679"/>
    </source>
</evidence>
<dbReference type="PROSITE" id="PS00888">
    <property type="entry name" value="CNMP_BINDING_1"/>
    <property type="match status" value="1"/>
</dbReference>
<comment type="catalytic activity">
    <reaction evidence="11">
        <text>L-threonyl-[protein] + ATP = O-phospho-L-threonyl-[protein] + ADP + H(+)</text>
        <dbReference type="Rhea" id="RHEA:46608"/>
        <dbReference type="Rhea" id="RHEA-COMP:11060"/>
        <dbReference type="Rhea" id="RHEA-COMP:11605"/>
        <dbReference type="ChEBI" id="CHEBI:15378"/>
        <dbReference type="ChEBI" id="CHEBI:30013"/>
        <dbReference type="ChEBI" id="CHEBI:30616"/>
        <dbReference type="ChEBI" id="CHEBI:61977"/>
        <dbReference type="ChEBI" id="CHEBI:456216"/>
        <dbReference type="EC" id="2.7.11.12"/>
    </reaction>
</comment>
<keyword evidence="4" id="KW-0140">cGMP</keyword>
<dbReference type="Pfam" id="PF00069">
    <property type="entry name" value="Pkinase"/>
    <property type="match status" value="1"/>
</dbReference>
<dbReference type="GO" id="GO:0005952">
    <property type="term" value="C:cAMP-dependent protein kinase complex"/>
    <property type="evidence" value="ECO:0007669"/>
    <property type="project" value="TreeGrafter"/>
</dbReference>
<dbReference type="EMBL" id="CP151501">
    <property type="protein sequence ID" value="WZN58634.1"/>
    <property type="molecule type" value="Genomic_DNA"/>
</dbReference>
<dbReference type="PROSITE" id="PS00107">
    <property type="entry name" value="PROTEIN_KINASE_ATP"/>
    <property type="match status" value="1"/>
</dbReference>
<dbReference type="InterPro" id="IPR018488">
    <property type="entry name" value="cNMP-bd_CS"/>
</dbReference>
<evidence type="ECO:0000256" key="5">
    <source>
        <dbReference type="ARBA" id="ARBA00022553"/>
    </source>
</evidence>
<name>A0AAX4NXF2_9CHLO</name>
<evidence type="ECO:0000256" key="12">
    <source>
        <dbReference type="ARBA" id="ARBA00047462"/>
    </source>
</evidence>
<evidence type="ECO:0000259" key="17">
    <source>
        <dbReference type="PROSITE" id="PS51285"/>
    </source>
</evidence>
<keyword evidence="9 13" id="KW-0067">ATP-binding</keyword>
<feature type="domain" description="Cyclic nucleotide-binding" evidence="16">
    <location>
        <begin position="185"/>
        <end position="273"/>
    </location>
</feature>
<dbReference type="PROSITE" id="PS50011">
    <property type="entry name" value="PROTEIN_KINASE_DOM"/>
    <property type="match status" value="1"/>
</dbReference>
<dbReference type="SUPFAM" id="SSF56112">
    <property type="entry name" value="Protein kinase-like (PK-like)"/>
    <property type="match status" value="1"/>
</dbReference>
<dbReference type="InterPro" id="IPR000961">
    <property type="entry name" value="AGC-kinase_C"/>
</dbReference>
<evidence type="ECO:0000256" key="7">
    <source>
        <dbReference type="ARBA" id="ARBA00022741"/>
    </source>
</evidence>
<evidence type="ECO:0000256" key="10">
    <source>
        <dbReference type="ARBA" id="ARBA00022992"/>
    </source>
</evidence>
<dbReference type="InterPro" id="IPR008271">
    <property type="entry name" value="Ser/Thr_kinase_AS"/>
</dbReference>
<evidence type="ECO:0000256" key="13">
    <source>
        <dbReference type="PROSITE-ProRule" id="PRU10141"/>
    </source>
</evidence>
<dbReference type="InterPro" id="IPR011009">
    <property type="entry name" value="Kinase-like_dom_sf"/>
</dbReference>
<feature type="domain" description="Protein kinase" evidence="15">
    <location>
        <begin position="475"/>
        <end position="767"/>
    </location>
</feature>
<dbReference type="GO" id="GO:0005524">
    <property type="term" value="F:ATP binding"/>
    <property type="evidence" value="ECO:0007669"/>
    <property type="project" value="UniProtKB-UniRule"/>
</dbReference>
<proteinExistence type="inferred from homology"/>
<sequence length="820" mass="92203">MGVCLSRSGEESAIGSDGIVSRALAITGGHLSRKPSLPDRASSALEKDFPFLLEALNKLLIFAQLPPDKQATVCSNMYEREIDAGEILIREGEEGVAASELYVVKSGDFEVLQKYEDVNVRVNRKEAGDIFGEVALLYSVPRNATVVALSDSVVWVLSREIFNYYVRQVVNRAIELDIFLNSVHVIQPLLKAERQRLLEDIEEEVFKSGDVVCRQGDYANKFYIIMKGEATILKAKETEGEGDQVLTELFSGEFFGEECVAPDESSYNCTVRASKGGDSMHCLTVPVEKADVLRPLYDMMQREKKPELMRSKWASIKNSSKDVPCPIIIKEIDATGNHVIVSRARGHLYEASRLRDSGKRERSGSASSEASDRYKRGSVDEGYISSYNAYRRRSSAKSASSEGSNDSNITEDLGALLTDSFMKNIQERSFSKTVVKEGEDGDDIPDEEEFVEESSPSVLIAQASEEDVESFGLSLIKTEVLGSGAFSVVFMVEEERSKRKFAMKRIPKSSVDHCRSHILCEQKITRNISHQFVIRQYASFQDKKYLYFLFDYLQCGDLMDVLCGEARLIKTSSGPSLMACLGSGSKDGEKGNKKYLVGLKEELAKFYVAQIILVLEYLHTNGIVYRDLKPENVLVDDKGFIKLGDFGFAKNLKGLKGERTNTFCGTPGYVAPENVFTQGYGYSVDFWSLGVLIYVLLTGKQPFNQPKTQDPMVVVQRIVDANWEVPYPPYLKPAAKELIKELLQRDHKKRIGCREGGFMELKLHKWFKNIQWDLLSVKKYKPAAMPMISKRRRRNKPGINSPEKMNESFDSETKKFFVNF</sequence>
<dbReference type="Pfam" id="PF00027">
    <property type="entry name" value="cNMP_binding"/>
    <property type="match status" value="2"/>
</dbReference>
<dbReference type="SMART" id="SM00220">
    <property type="entry name" value="S_TKc"/>
    <property type="match status" value="1"/>
</dbReference>
<feature type="binding site" evidence="13">
    <location>
        <position position="504"/>
    </location>
    <ligand>
        <name>ATP</name>
        <dbReference type="ChEBI" id="CHEBI:30616"/>
    </ligand>
</feature>
<evidence type="ECO:0000313" key="19">
    <source>
        <dbReference type="Proteomes" id="UP001472866"/>
    </source>
</evidence>
<feature type="domain" description="Cyclic nucleotide-binding" evidence="16">
    <location>
        <begin position="61"/>
        <end position="166"/>
    </location>
</feature>
<dbReference type="PRINTS" id="PR00103">
    <property type="entry name" value="CAMPKINASE"/>
</dbReference>
<dbReference type="Gene3D" id="3.30.200.20">
    <property type="entry name" value="Phosphorylase Kinase, domain 1"/>
    <property type="match status" value="1"/>
</dbReference>
<dbReference type="GO" id="GO:0004692">
    <property type="term" value="F:cGMP-dependent protein kinase activity"/>
    <property type="evidence" value="ECO:0007669"/>
    <property type="project" value="UniProtKB-EC"/>
</dbReference>
<evidence type="ECO:0000256" key="14">
    <source>
        <dbReference type="SAM" id="MobiDB-lite"/>
    </source>
</evidence>
<dbReference type="InterPro" id="IPR000595">
    <property type="entry name" value="cNMP-bd_dom"/>
</dbReference>
<keyword evidence="10" id="KW-0142">cGMP-binding</keyword>
<accession>A0AAX4NXF2</accession>
<evidence type="ECO:0000256" key="4">
    <source>
        <dbReference type="ARBA" id="ARBA00022535"/>
    </source>
</evidence>
<evidence type="ECO:0000256" key="11">
    <source>
        <dbReference type="ARBA" id="ARBA00047298"/>
    </source>
</evidence>
<protein>
    <recommendedName>
        <fullName evidence="2">cGMP-dependent protein kinase</fullName>
        <ecNumber evidence="2">2.7.11.12</ecNumber>
    </recommendedName>
</protein>
<dbReference type="GO" id="GO:0004691">
    <property type="term" value="F:cAMP-dependent protein kinase activity"/>
    <property type="evidence" value="ECO:0007669"/>
    <property type="project" value="TreeGrafter"/>
</dbReference>
<evidence type="ECO:0000313" key="18">
    <source>
        <dbReference type="EMBL" id="WZN58634.1"/>
    </source>
</evidence>
<evidence type="ECO:0000256" key="2">
    <source>
        <dbReference type="ARBA" id="ARBA00012428"/>
    </source>
</evidence>
<keyword evidence="19" id="KW-1185">Reference proteome</keyword>
<dbReference type="SUPFAM" id="SSF51206">
    <property type="entry name" value="cAMP-binding domain-like"/>
    <property type="match status" value="2"/>
</dbReference>
<feature type="region of interest" description="Disordered" evidence="14">
    <location>
        <begin position="352"/>
        <end position="375"/>
    </location>
</feature>
<dbReference type="InterPro" id="IPR018490">
    <property type="entry name" value="cNMP-bd_dom_sf"/>
</dbReference>
<reference evidence="18 19" key="1">
    <citation type="submission" date="2024-03" db="EMBL/GenBank/DDBJ databases">
        <title>Complete genome sequence of the green alga Chloropicon roscoffensis RCC1871.</title>
        <authorList>
            <person name="Lemieux C."/>
            <person name="Pombert J.-F."/>
            <person name="Otis C."/>
            <person name="Turmel M."/>
        </authorList>
    </citation>
    <scope>NUCLEOTIDE SEQUENCE [LARGE SCALE GENOMIC DNA]</scope>
    <source>
        <strain evidence="18 19">RCC1871</strain>
    </source>
</reference>
<dbReference type="AlphaFoldDB" id="A0AAX4NXF2"/>
<evidence type="ECO:0000259" key="15">
    <source>
        <dbReference type="PROSITE" id="PS50011"/>
    </source>
</evidence>
<feature type="compositionally biased region" description="Basic and acidic residues" evidence="14">
    <location>
        <begin position="352"/>
        <end position="363"/>
    </location>
</feature>
<keyword evidence="7 13" id="KW-0547">Nucleotide-binding</keyword>
<organism evidence="18 19">
    <name type="scientific">Chloropicon roscoffensis</name>
    <dbReference type="NCBI Taxonomy" id="1461544"/>
    <lineage>
        <taxon>Eukaryota</taxon>
        <taxon>Viridiplantae</taxon>
        <taxon>Chlorophyta</taxon>
        <taxon>Chloropicophyceae</taxon>
        <taxon>Chloropicales</taxon>
        <taxon>Chloropicaceae</taxon>
        <taxon>Chloropicon</taxon>
    </lineage>
</organism>
<evidence type="ECO:0000256" key="9">
    <source>
        <dbReference type="ARBA" id="ARBA00022840"/>
    </source>
</evidence>
<dbReference type="InterPro" id="IPR014710">
    <property type="entry name" value="RmlC-like_jellyroll"/>
</dbReference>
<dbReference type="PANTHER" id="PTHR24353">
    <property type="entry name" value="CYCLIC NUCLEOTIDE-DEPENDENT PROTEIN KINASE"/>
    <property type="match status" value="1"/>
</dbReference>
<dbReference type="GO" id="GO:0030553">
    <property type="term" value="F:cGMP binding"/>
    <property type="evidence" value="ECO:0007669"/>
    <property type="project" value="UniProtKB-KW"/>
</dbReference>
<evidence type="ECO:0000256" key="8">
    <source>
        <dbReference type="ARBA" id="ARBA00022777"/>
    </source>
</evidence>
<dbReference type="PROSITE" id="PS00108">
    <property type="entry name" value="PROTEIN_KINASE_ST"/>
    <property type="match status" value="1"/>
</dbReference>
<dbReference type="InterPro" id="IPR000719">
    <property type="entry name" value="Prot_kinase_dom"/>
</dbReference>
<evidence type="ECO:0000259" key="16">
    <source>
        <dbReference type="PROSITE" id="PS50042"/>
    </source>
</evidence>
<keyword evidence="6" id="KW-0808">Transferase</keyword>
<dbReference type="SMART" id="SM00100">
    <property type="entry name" value="cNMP"/>
    <property type="match status" value="2"/>
</dbReference>
<keyword evidence="8 18" id="KW-0418">Kinase</keyword>
<dbReference type="PANTHER" id="PTHR24353:SF139">
    <property type="match status" value="1"/>
</dbReference>
<comment type="similarity">
    <text evidence="1">Belongs to the protein kinase superfamily. AGC Ser/Thr protein kinase family. cGMP subfamily.</text>
</comment>
<dbReference type="InterPro" id="IPR017441">
    <property type="entry name" value="Protein_kinase_ATP_BS"/>
</dbReference>
<dbReference type="Gene3D" id="1.10.510.10">
    <property type="entry name" value="Transferase(Phosphotransferase) domain 1"/>
    <property type="match status" value="1"/>
</dbReference>
<gene>
    <name evidence="18" type="ORF">HKI87_01g01580</name>
</gene>
<dbReference type="PROSITE" id="PS51285">
    <property type="entry name" value="AGC_KINASE_CTER"/>
    <property type="match status" value="1"/>
</dbReference>